<accession>E3EC65</accession>
<evidence type="ECO:0000313" key="3">
    <source>
        <dbReference type="Proteomes" id="UP000006868"/>
    </source>
</evidence>
<dbReference type="AlphaFoldDB" id="E3EC65"/>
<gene>
    <name evidence="2" type="primary">M1-360</name>
    <name evidence="2" type="ORF">PPSC2_01120</name>
</gene>
<proteinExistence type="predicted"/>
<protein>
    <submittedName>
        <fullName evidence="2">M1-360</fullName>
    </submittedName>
</protein>
<dbReference type="KEGG" id="ppm:PPSC2_01120"/>
<feature type="chain" id="PRO_5003168134" evidence="1">
    <location>
        <begin position="27"/>
        <end position="313"/>
    </location>
</feature>
<feature type="signal peptide" evidence="1">
    <location>
        <begin position="1"/>
        <end position="26"/>
    </location>
</feature>
<evidence type="ECO:0000256" key="1">
    <source>
        <dbReference type="SAM" id="SignalP"/>
    </source>
</evidence>
<reference evidence="2 3" key="1">
    <citation type="journal article" date="2011" name="J. Bacteriol.">
        <title>Complete genome sequence of Paenibacillus polymyxa SC2, a strain of plant growth-promoting Rhizobacterium with broad-spectrum antimicrobial activity.</title>
        <authorList>
            <person name="Ma M."/>
            <person name="Wang C."/>
            <person name="Ding Y."/>
            <person name="Li L."/>
            <person name="Shen D."/>
            <person name="Jiang X."/>
            <person name="Guan D."/>
            <person name="Cao F."/>
            <person name="Chen H."/>
            <person name="Feng R."/>
            <person name="Wang X."/>
            <person name="Ge Y."/>
            <person name="Yao L."/>
            <person name="Bing X."/>
            <person name="Yang X."/>
            <person name="Li J."/>
            <person name="Du B."/>
        </authorList>
    </citation>
    <scope>NUCLEOTIDE SEQUENCE [LARGE SCALE GENOMIC DNA]</scope>
    <source>
        <strain evidence="2 3">SC2</strain>
    </source>
</reference>
<dbReference type="Proteomes" id="UP000006868">
    <property type="component" value="Chromosome"/>
</dbReference>
<keyword evidence="1" id="KW-0732">Signal</keyword>
<dbReference type="eggNOG" id="ENOG5033945">
    <property type="taxonomic scope" value="Bacteria"/>
</dbReference>
<organism evidence="2 3">
    <name type="scientific">Paenibacillus polymyxa (strain SC2)</name>
    <name type="common">Bacillus polymyxa</name>
    <dbReference type="NCBI Taxonomy" id="886882"/>
    <lineage>
        <taxon>Bacteria</taxon>
        <taxon>Bacillati</taxon>
        <taxon>Bacillota</taxon>
        <taxon>Bacilli</taxon>
        <taxon>Bacillales</taxon>
        <taxon>Paenibacillaceae</taxon>
        <taxon>Paenibacillus</taxon>
    </lineage>
</organism>
<sequence>MKKTLLSLCSLIVLTVSFNFTTVVTAASNYNGHWEDHNSVGQYGMDQMMLDMKSKGNQVTVEVSNDYFIPFEDSRESFKNSVGRMRSSVVNGTVVFNPKGQASFKYKDEYNNGQMSIQMQNDGVKITWTGKEVSEFSFPQGTFKLYKKINVGAAEMEKLGTFLSNFTELNLDEFDAKRVNNAELIRFGVWHNYINNFNSRISISNGKLYILKTHVEASIQKYFNIQFRNHHSVNGFKFNGKGYIFDGADGMPVYYVRAQDVFDLGQNKLRVRGVLFDADSPSTEMVSEVEAVVKKVKVQNNISYSLVTLKVKR</sequence>
<dbReference type="PATRIC" id="fig|886882.15.peg.212"/>
<dbReference type="HOGENOM" id="CLU_888076_0_0_9"/>
<name>E3EC65_PAEPS</name>
<evidence type="ECO:0000313" key="2">
    <source>
        <dbReference type="EMBL" id="ADO54208.2"/>
    </source>
</evidence>
<dbReference type="EMBL" id="CP002213">
    <property type="protein sequence ID" value="ADO54208.2"/>
    <property type="molecule type" value="Genomic_DNA"/>
</dbReference>